<evidence type="ECO:0000313" key="5">
    <source>
        <dbReference type="EMBL" id="MBL1073679.1"/>
    </source>
</evidence>
<evidence type="ECO:0000256" key="3">
    <source>
        <dbReference type="ARBA" id="ARBA00022801"/>
    </source>
</evidence>
<dbReference type="InterPro" id="IPR000675">
    <property type="entry name" value="Cutinase/axe"/>
</dbReference>
<accession>A0ABS1LZI4</accession>
<dbReference type="Pfam" id="PF01083">
    <property type="entry name" value="Cutinase"/>
    <property type="match status" value="1"/>
</dbReference>
<evidence type="ECO:0000256" key="4">
    <source>
        <dbReference type="ARBA" id="ARBA00023157"/>
    </source>
</evidence>
<dbReference type="EMBL" id="JAERRJ010000002">
    <property type="protein sequence ID" value="MBL1073679.1"/>
    <property type="molecule type" value="Genomic_DNA"/>
</dbReference>
<protein>
    <submittedName>
        <fullName evidence="5">Cutinase family protein</fullName>
    </submittedName>
</protein>
<dbReference type="Gene3D" id="3.40.50.1820">
    <property type="entry name" value="alpha/beta hydrolase"/>
    <property type="match status" value="1"/>
</dbReference>
<dbReference type="InterPro" id="IPR029058">
    <property type="entry name" value="AB_hydrolase_fold"/>
</dbReference>
<name>A0ABS1LZI4_9NOCA</name>
<proteinExistence type="inferred from homology"/>
<dbReference type="Proteomes" id="UP000602198">
    <property type="component" value="Unassembled WGS sequence"/>
</dbReference>
<reference evidence="5 6" key="1">
    <citation type="submission" date="2021-01" db="EMBL/GenBank/DDBJ databases">
        <title>WGS of actinomycetes isolated from Thailand.</title>
        <authorList>
            <person name="Thawai C."/>
        </authorList>
    </citation>
    <scope>NUCLEOTIDE SEQUENCE [LARGE SCALE GENOMIC DNA]</scope>
    <source>
        <strain evidence="5 6">LPG 2</strain>
    </source>
</reference>
<dbReference type="PANTHER" id="PTHR33630">
    <property type="entry name" value="CUTINASE RV1984C-RELATED-RELATED"/>
    <property type="match status" value="1"/>
</dbReference>
<gene>
    <name evidence="5" type="ORF">JK358_04670</name>
</gene>
<comment type="similarity">
    <text evidence="1">Belongs to the cutinase family.</text>
</comment>
<keyword evidence="4" id="KW-1015">Disulfide bond</keyword>
<keyword evidence="2" id="KW-0719">Serine esterase</keyword>
<sequence length="457" mass="47065">MSRLATSVTAALVVAIVTSWTTVVGDARADTARTQPCTRYTAILAPGTWETHIDADPAVPVGMLRPLGDGLQWQFGRDITVLYAPYAASAFDQGLTYAESLSTLEATLHHMVATLCGSTRVVLAGYSQGADGIGDLATEIGNGAGPISADRVVGVGLLADPHRDPDTTLSLGNPQPGDGIAGARSQDFGALTERVRTLCADGDLYCSLNATASPFLSALGKVLSGDPAPIAYLIPAYTDPGTLIEQAVTVGAGWAATAANLPTILEGLDTLPRLLTSGDIAAAHQIASGLNAALSPMVQAAASVDLTLVASVIRAAAAVDPSGWTSAASVIADALAYVDIQRIAFTAGHIQETLWRTMESLTRNDHLQAAAELAVLTPSVFDLADATLGPLLTAVRGDLALAVDTLLDIGGPESIDELVQLARQGAALASFYGSNAHIDYAEDVQTLLGFLRTQVAS</sequence>
<keyword evidence="3" id="KW-0378">Hydrolase</keyword>
<evidence type="ECO:0000256" key="1">
    <source>
        <dbReference type="ARBA" id="ARBA00007534"/>
    </source>
</evidence>
<keyword evidence="6" id="KW-1185">Reference proteome</keyword>
<organism evidence="5 6">
    <name type="scientific">Nocardia acididurans</name>
    <dbReference type="NCBI Taxonomy" id="2802282"/>
    <lineage>
        <taxon>Bacteria</taxon>
        <taxon>Bacillati</taxon>
        <taxon>Actinomycetota</taxon>
        <taxon>Actinomycetes</taxon>
        <taxon>Mycobacteriales</taxon>
        <taxon>Nocardiaceae</taxon>
        <taxon>Nocardia</taxon>
    </lineage>
</organism>
<dbReference type="RefSeq" id="WP_201944018.1">
    <property type="nucleotide sequence ID" value="NZ_JAERRJ010000002.1"/>
</dbReference>
<evidence type="ECO:0000256" key="2">
    <source>
        <dbReference type="ARBA" id="ARBA00022487"/>
    </source>
</evidence>
<dbReference type="PANTHER" id="PTHR33630:SF9">
    <property type="entry name" value="CUTINASE 4"/>
    <property type="match status" value="1"/>
</dbReference>
<dbReference type="SUPFAM" id="SSF53474">
    <property type="entry name" value="alpha/beta-Hydrolases"/>
    <property type="match status" value="1"/>
</dbReference>
<dbReference type="SMART" id="SM01110">
    <property type="entry name" value="Cutinase"/>
    <property type="match status" value="1"/>
</dbReference>
<evidence type="ECO:0000313" key="6">
    <source>
        <dbReference type="Proteomes" id="UP000602198"/>
    </source>
</evidence>
<comment type="caution">
    <text evidence="5">The sequence shown here is derived from an EMBL/GenBank/DDBJ whole genome shotgun (WGS) entry which is preliminary data.</text>
</comment>